<dbReference type="Pfam" id="PF19992">
    <property type="entry name" value="DUF6427"/>
    <property type="match status" value="1"/>
</dbReference>
<evidence type="ECO:0000313" key="3">
    <source>
        <dbReference type="Proteomes" id="UP000271937"/>
    </source>
</evidence>
<evidence type="ECO:0008006" key="4">
    <source>
        <dbReference type="Google" id="ProtNLM"/>
    </source>
</evidence>
<gene>
    <name evidence="2" type="ORF">EG849_01280</name>
</gene>
<dbReference type="AlphaFoldDB" id="A0A3P3WG88"/>
<feature type="transmembrane region" description="Helical" evidence="1">
    <location>
        <begin position="74"/>
        <end position="106"/>
    </location>
</feature>
<feature type="transmembrane region" description="Helical" evidence="1">
    <location>
        <begin position="240"/>
        <end position="258"/>
    </location>
</feature>
<evidence type="ECO:0000313" key="2">
    <source>
        <dbReference type="EMBL" id="RRJ94130.1"/>
    </source>
</evidence>
<accession>A0A3P3WG88</accession>
<dbReference type="OrthoDB" id="1439867at2"/>
<dbReference type="EMBL" id="RQVR01000001">
    <property type="protein sequence ID" value="RRJ94130.1"/>
    <property type="molecule type" value="Genomic_DNA"/>
</dbReference>
<proteinExistence type="predicted"/>
<keyword evidence="1" id="KW-0472">Membrane</keyword>
<name>A0A3P3WG88_9FLAO</name>
<dbReference type="Proteomes" id="UP000271937">
    <property type="component" value="Unassembled WGS sequence"/>
</dbReference>
<organism evidence="2 3">
    <name type="scientific">Flavobacterium macacae</name>
    <dbReference type="NCBI Taxonomy" id="2488993"/>
    <lineage>
        <taxon>Bacteria</taxon>
        <taxon>Pseudomonadati</taxon>
        <taxon>Bacteroidota</taxon>
        <taxon>Flavobacteriia</taxon>
        <taxon>Flavobacteriales</taxon>
        <taxon>Flavobacteriaceae</taxon>
        <taxon>Flavobacterium</taxon>
    </lineage>
</organism>
<keyword evidence="1" id="KW-0812">Transmembrane</keyword>
<reference evidence="2 3" key="1">
    <citation type="submission" date="2018-11" db="EMBL/GenBank/DDBJ databases">
        <title>Flavobacterium sp. nov., YIM 102600 draft genome.</title>
        <authorList>
            <person name="Li G."/>
            <person name="Jiang Y."/>
        </authorList>
    </citation>
    <scope>NUCLEOTIDE SEQUENCE [LARGE SCALE GENOMIC DNA]</scope>
    <source>
        <strain evidence="2 3">YIM 102600</strain>
    </source>
</reference>
<feature type="transmembrane region" description="Helical" evidence="1">
    <location>
        <begin position="161"/>
        <end position="181"/>
    </location>
</feature>
<feature type="transmembrane region" description="Helical" evidence="1">
    <location>
        <begin position="126"/>
        <end position="154"/>
    </location>
</feature>
<dbReference type="RefSeq" id="WP_125011272.1">
    <property type="nucleotide sequence ID" value="NZ_RQVR01000001.1"/>
</dbReference>
<keyword evidence="3" id="KW-1185">Reference proteome</keyword>
<sequence>MITSIFSKSRPANYIIITTLLVVCYFLYLQNFPETMETLQGIGSKLALLLVLIGSLFIINFVTKKNGLSKDNSFAFLIFFSFLILFPTTLGNTELILSNFFILLALRRLISLQSLLTPKEKIFDASFWIFIASIFHFWSILFILIVFVSILFHVSRDYRNWVLPFIAFFSVGIIGLMYALIFDTSLIDSIIDSAYIDFNFNYFTNNYQNFALSLYVVVALFFFVTQAVSIPSKPLNMQSSYKKIIVAFILGAVVFLISSDKNNSMLIFTFAPVAIMATNQIEAMQINWMKETILYLIVGCSLLTFVSQL</sequence>
<keyword evidence="1" id="KW-1133">Transmembrane helix</keyword>
<feature type="transmembrane region" description="Helical" evidence="1">
    <location>
        <begin position="210"/>
        <end position="228"/>
    </location>
</feature>
<dbReference type="InterPro" id="IPR045625">
    <property type="entry name" value="DUF6427"/>
</dbReference>
<feature type="transmembrane region" description="Helical" evidence="1">
    <location>
        <begin position="12"/>
        <end position="30"/>
    </location>
</feature>
<feature type="transmembrane region" description="Helical" evidence="1">
    <location>
        <begin position="42"/>
        <end position="62"/>
    </location>
</feature>
<comment type="caution">
    <text evidence="2">The sequence shown here is derived from an EMBL/GenBank/DDBJ whole genome shotgun (WGS) entry which is preliminary data.</text>
</comment>
<evidence type="ECO:0000256" key="1">
    <source>
        <dbReference type="SAM" id="Phobius"/>
    </source>
</evidence>
<protein>
    <recommendedName>
        <fullName evidence="4">O-antigen ligase domain-containing protein</fullName>
    </recommendedName>
</protein>